<sequence>MATPELVIVFFRTFAPTHSFSFGSYPILSTKLPPSNAPIEDLHILTLIAHTDLDSTY</sequence>
<evidence type="ECO:0000313" key="2">
    <source>
        <dbReference type="Proteomes" id="UP000799777"/>
    </source>
</evidence>
<protein>
    <submittedName>
        <fullName evidence="1">Uncharacterized protein</fullName>
    </submittedName>
</protein>
<comment type="caution">
    <text evidence="1">The sequence shown here is derived from an EMBL/GenBank/DDBJ whole genome shotgun (WGS) entry which is preliminary data.</text>
</comment>
<accession>A0A9P4H1D0</accession>
<gene>
    <name evidence="1" type="ORF">EK21DRAFT_115634</name>
</gene>
<dbReference type="EMBL" id="ML978240">
    <property type="protein sequence ID" value="KAF2026578.1"/>
    <property type="molecule type" value="Genomic_DNA"/>
</dbReference>
<organism evidence="1 2">
    <name type="scientific">Setomelanomma holmii</name>
    <dbReference type="NCBI Taxonomy" id="210430"/>
    <lineage>
        <taxon>Eukaryota</taxon>
        <taxon>Fungi</taxon>
        <taxon>Dikarya</taxon>
        <taxon>Ascomycota</taxon>
        <taxon>Pezizomycotina</taxon>
        <taxon>Dothideomycetes</taxon>
        <taxon>Pleosporomycetidae</taxon>
        <taxon>Pleosporales</taxon>
        <taxon>Pleosporineae</taxon>
        <taxon>Phaeosphaeriaceae</taxon>
        <taxon>Setomelanomma</taxon>
    </lineage>
</organism>
<keyword evidence="2" id="KW-1185">Reference proteome</keyword>
<proteinExistence type="predicted"/>
<dbReference type="Proteomes" id="UP000799777">
    <property type="component" value="Unassembled WGS sequence"/>
</dbReference>
<evidence type="ECO:0000313" key="1">
    <source>
        <dbReference type="EMBL" id="KAF2026578.1"/>
    </source>
</evidence>
<dbReference type="AlphaFoldDB" id="A0A9P4H1D0"/>
<name>A0A9P4H1D0_9PLEO</name>
<reference evidence="1" key="1">
    <citation type="journal article" date="2020" name="Stud. Mycol.">
        <title>101 Dothideomycetes genomes: a test case for predicting lifestyles and emergence of pathogens.</title>
        <authorList>
            <person name="Haridas S."/>
            <person name="Albert R."/>
            <person name="Binder M."/>
            <person name="Bloem J."/>
            <person name="Labutti K."/>
            <person name="Salamov A."/>
            <person name="Andreopoulos B."/>
            <person name="Baker S."/>
            <person name="Barry K."/>
            <person name="Bills G."/>
            <person name="Bluhm B."/>
            <person name="Cannon C."/>
            <person name="Castanera R."/>
            <person name="Culley D."/>
            <person name="Daum C."/>
            <person name="Ezra D."/>
            <person name="Gonzalez J."/>
            <person name="Henrissat B."/>
            <person name="Kuo A."/>
            <person name="Liang C."/>
            <person name="Lipzen A."/>
            <person name="Lutzoni F."/>
            <person name="Magnuson J."/>
            <person name="Mondo S."/>
            <person name="Nolan M."/>
            <person name="Ohm R."/>
            <person name="Pangilinan J."/>
            <person name="Park H.-J."/>
            <person name="Ramirez L."/>
            <person name="Alfaro M."/>
            <person name="Sun H."/>
            <person name="Tritt A."/>
            <person name="Yoshinaga Y."/>
            <person name="Zwiers L.-H."/>
            <person name="Turgeon B."/>
            <person name="Goodwin S."/>
            <person name="Spatafora J."/>
            <person name="Crous P."/>
            <person name="Grigoriev I."/>
        </authorList>
    </citation>
    <scope>NUCLEOTIDE SEQUENCE</scope>
    <source>
        <strain evidence="1">CBS 110217</strain>
    </source>
</reference>